<organism evidence="1 2">
    <name type="scientific">Mucilaginibacter dorajii</name>
    <dbReference type="NCBI Taxonomy" id="692994"/>
    <lineage>
        <taxon>Bacteria</taxon>
        <taxon>Pseudomonadati</taxon>
        <taxon>Bacteroidota</taxon>
        <taxon>Sphingobacteriia</taxon>
        <taxon>Sphingobacteriales</taxon>
        <taxon>Sphingobacteriaceae</taxon>
        <taxon>Mucilaginibacter</taxon>
    </lineage>
</organism>
<protein>
    <recommendedName>
        <fullName evidence="3">4'-phosphopantetheinyl transferase domain-containing protein</fullName>
    </recommendedName>
</protein>
<gene>
    <name evidence="1" type="ORF">GCM10022210_37490</name>
</gene>
<dbReference type="RefSeq" id="WP_259093895.1">
    <property type="nucleotide sequence ID" value="NZ_BAAAZC010000026.1"/>
</dbReference>
<accession>A0ABP7QHF0</accession>
<dbReference type="EMBL" id="BAAAZC010000026">
    <property type="protein sequence ID" value="GAA3982468.1"/>
    <property type="molecule type" value="Genomic_DNA"/>
</dbReference>
<evidence type="ECO:0000313" key="1">
    <source>
        <dbReference type="EMBL" id="GAA3982468.1"/>
    </source>
</evidence>
<reference evidence="2" key="1">
    <citation type="journal article" date="2019" name="Int. J. Syst. Evol. Microbiol.">
        <title>The Global Catalogue of Microorganisms (GCM) 10K type strain sequencing project: providing services to taxonomists for standard genome sequencing and annotation.</title>
        <authorList>
            <consortium name="The Broad Institute Genomics Platform"/>
            <consortium name="The Broad Institute Genome Sequencing Center for Infectious Disease"/>
            <person name="Wu L."/>
            <person name="Ma J."/>
        </authorList>
    </citation>
    <scope>NUCLEOTIDE SEQUENCE [LARGE SCALE GENOMIC DNA]</scope>
    <source>
        <strain evidence="2">JCM 16601</strain>
    </source>
</reference>
<dbReference type="Proteomes" id="UP001500742">
    <property type="component" value="Unassembled WGS sequence"/>
</dbReference>
<dbReference type="InterPro" id="IPR037143">
    <property type="entry name" value="4-PPantetheinyl_Trfase_dom_sf"/>
</dbReference>
<name>A0ABP7QHF0_9SPHI</name>
<dbReference type="Gene3D" id="3.90.470.20">
    <property type="entry name" value="4'-phosphopantetheinyl transferase domain"/>
    <property type="match status" value="1"/>
</dbReference>
<sequence length="223" mass="25096">MIESAGNDIIDLAAINTERTKEQRFYTKFITGTETSLYSSPPLAALPFEFFVWMLWSIKESVYKFMQRHQPDLVFSPSKIVITQIAPSVNSLLTVPELIVEALGFSNRNVYNSKITFDTEVFYANTMITAGYIYTVANDQNNFDHLYWGVQQIPQSDPSSQSREVRKFVLNKLASVIDKGNLSIVKNQAGCPILFSGTAMVNQPISLAHHGYYVAYAFPKNGI</sequence>
<evidence type="ECO:0008006" key="3">
    <source>
        <dbReference type="Google" id="ProtNLM"/>
    </source>
</evidence>
<comment type="caution">
    <text evidence="1">The sequence shown here is derived from an EMBL/GenBank/DDBJ whole genome shotgun (WGS) entry which is preliminary data.</text>
</comment>
<proteinExistence type="predicted"/>
<dbReference type="SUPFAM" id="SSF56214">
    <property type="entry name" value="4'-phosphopantetheinyl transferase"/>
    <property type="match status" value="1"/>
</dbReference>
<evidence type="ECO:0000313" key="2">
    <source>
        <dbReference type="Proteomes" id="UP001500742"/>
    </source>
</evidence>
<keyword evidence="2" id="KW-1185">Reference proteome</keyword>